<dbReference type="PANTHER" id="PTHR21738">
    <property type="entry name" value="RIBOSOMAL RNA PROCESSING PROTEIN 36 HOMOLOG"/>
    <property type="match status" value="1"/>
</dbReference>
<keyword evidence="3 6" id="KW-0690">Ribosome biogenesis</keyword>
<dbReference type="OMA" id="CRNVEQK"/>
<dbReference type="AlphaFoldDB" id="A0A835D4R5"/>
<dbReference type="GO" id="GO:0030686">
    <property type="term" value="C:90S preribosome"/>
    <property type="evidence" value="ECO:0007669"/>
    <property type="project" value="TreeGrafter"/>
</dbReference>
<protein>
    <recommendedName>
        <fullName evidence="6">rRNA biogenesis protein RRP36</fullName>
    </recommendedName>
</protein>
<evidence type="ECO:0000256" key="7">
    <source>
        <dbReference type="SAM" id="MobiDB-lite"/>
    </source>
</evidence>
<evidence type="ECO:0000313" key="9">
    <source>
        <dbReference type="Proteomes" id="UP000655225"/>
    </source>
</evidence>
<dbReference type="OrthoDB" id="448446at2759"/>
<feature type="region of interest" description="Disordered" evidence="7">
    <location>
        <begin position="225"/>
        <end position="249"/>
    </location>
</feature>
<evidence type="ECO:0000313" key="8">
    <source>
        <dbReference type="EMBL" id="KAF8380323.1"/>
    </source>
</evidence>
<dbReference type="GO" id="GO:0000462">
    <property type="term" value="P:maturation of SSU-rRNA from tricistronic rRNA transcript (SSU-rRNA, 5.8S rRNA, LSU-rRNA)"/>
    <property type="evidence" value="ECO:0007669"/>
    <property type="project" value="TreeGrafter"/>
</dbReference>
<evidence type="ECO:0000256" key="1">
    <source>
        <dbReference type="ARBA" id="ARBA00004604"/>
    </source>
</evidence>
<name>A0A835D4R5_TETSI</name>
<dbReference type="Pfam" id="PF06102">
    <property type="entry name" value="RRP36"/>
    <property type="match status" value="1"/>
</dbReference>
<evidence type="ECO:0000256" key="4">
    <source>
        <dbReference type="ARBA" id="ARBA00022552"/>
    </source>
</evidence>
<accession>A0A835D4R5</accession>
<sequence>MGIKKSDKAIATSSKSKVDLSDGYESSSEEEEELERELADVSFEDLQKARSNGSHSLYQKPNPEKKVARANKNRPMEITSKKPVGRFREVIQAPKRVIRDPRFESLCGNLDTDGFRKRYSFLYENDLPAEREELQKLIKKSNDPEVIDESKNRISWIHKQLKEEESAKRIDTQILAVHKKKEREAAKRGKRPFYLKKSEIRDQRLIEKYNDLKAAGKLESFIEKRRRKNASKDHRYVPYRRSNNSEQQN</sequence>
<keyword evidence="4 6" id="KW-0698">rRNA processing</keyword>
<comment type="caution">
    <text evidence="8">The sequence shown here is derived from an EMBL/GenBank/DDBJ whole genome shotgun (WGS) entry which is preliminary data.</text>
</comment>
<evidence type="ECO:0000256" key="5">
    <source>
        <dbReference type="ARBA" id="ARBA00023242"/>
    </source>
</evidence>
<dbReference type="InterPro" id="IPR009292">
    <property type="entry name" value="RRP36"/>
</dbReference>
<evidence type="ECO:0000256" key="3">
    <source>
        <dbReference type="ARBA" id="ARBA00022517"/>
    </source>
</evidence>
<evidence type="ECO:0000256" key="2">
    <source>
        <dbReference type="ARBA" id="ARBA00009418"/>
    </source>
</evidence>
<gene>
    <name evidence="8" type="ORF">HHK36_027806</name>
</gene>
<comment type="similarity">
    <text evidence="2 6">Belongs to the RRP36 family.</text>
</comment>
<dbReference type="EMBL" id="JABCRI010000021">
    <property type="protein sequence ID" value="KAF8380323.1"/>
    <property type="molecule type" value="Genomic_DNA"/>
</dbReference>
<dbReference type="PANTHER" id="PTHR21738:SF0">
    <property type="entry name" value="RIBOSOMAL RNA PROCESSING PROTEIN 36 HOMOLOG"/>
    <property type="match status" value="1"/>
</dbReference>
<proteinExistence type="inferred from homology"/>
<keyword evidence="9" id="KW-1185">Reference proteome</keyword>
<comment type="subunit">
    <text evidence="6">Associates with 90S and pre-40S pre-ribosomal particles.</text>
</comment>
<comment type="function">
    <text evidence="6">Component of the 90S pre-ribosome involved in the maturation of rRNAs. Required for early cleavages of the pre-RNAs in the 40S ribosomal subunit maturation pathway.</text>
</comment>
<keyword evidence="6" id="KW-0687">Ribonucleoprotein</keyword>
<dbReference type="GO" id="GO:0005730">
    <property type="term" value="C:nucleolus"/>
    <property type="evidence" value="ECO:0007669"/>
    <property type="project" value="UniProtKB-SubCell"/>
</dbReference>
<keyword evidence="5 6" id="KW-0539">Nucleus</keyword>
<dbReference type="Proteomes" id="UP000655225">
    <property type="component" value="Unassembled WGS sequence"/>
</dbReference>
<feature type="compositionally biased region" description="Polar residues" evidence="7">
    <location>
        <begin position="49"/>
        <end position="59"/>
    </location>
</feature>
<reference evidence="8 9" key="1">
    <citation type="submission" date="2020-04" db="EMBL/GenBank/DDBJ databases">
        <title>Plant Genome Project.</title>
        <authorList>
            <person name="Zhang R.-G."/>
        </authorList>
    </citation>
    <scope>NUCLEOTIDE SEQUENCE [LARGE SCALE GENOMIC DNA]</scope>
    <source>
        <strain evidence="8">YNK0</strain>
        <tissue evidence="8">Leaf</tissue>
    </source>
</reference>
<comment type="subcellular location">
    <subcellularLocation>
        <location evidence="1 6">Nucleus</location>
        <location evidence="1 6">Nucleolus</location>
    </subcellularLocation>
</comment>
<evidence type="ECO:0000256" key="6">
    <source>
        <dbReference type="RuleBase" id="RU368027"/>
    </source>
</evidence>
<feature type="region of interest" description="Disordered" evidence="7">
    <location>
        <begin position="1"/>
        <end position="83"/>
    </location>
</feature>
<organism evidence="8 9">
    <name type="scientific">Tetracentron sinense</name>
    <name type="common">Spur-leaf</name>
    <dbReference type="NCBI Taxonomy" id="13715"/>
    <lineage>
        <taxon>Eukaryota</taxon>
        <taxon>Viridiplantae</taxon>
        <taxon>Streptophyta</taxon>
        <taxon>Embryophyta</taxon>
        <taxon>Tracheophyta</taxon>
        <taxon>Spermatophyta</taxon>
        <taxon>Magnoliopsida</taxon>
        <taxon>Trochodendrales</taxon>
        <taxon>Trochodendraceae</taxon>
        <taxon>Tetracentron</taxon>
    </lineage>
</organism>